<accession>A0A2W1JQA8</accession>
<organism evidence="1 2">
    <name type="scientific">Acaryochloris thomasi RCC1774</name>
    <dbReference type="NCBI Taxonomy" id="1764569"/>
    <lineage>
        <taxon>Bacteria</taxon>
        <taxon>Bacillati</taxon>
        <taxon>Cyanobacteriota</taxon>
        <taxon>Cyanophyceae</taxon>
        <taxon>Acaryochloridales</taxon>
        <taxon>Acaryochloridaceae</taxon>
        <taxon>Acaryochloris</taxon>
        <taxon>Acaryochloris thomasi</taxon>
    </lineage>
</organism>
<dbReference type="OrthoDB" id="9802385at2"/>
<dbReference type="Proteomes" id="UP000248857">
    <property type="component" value="Unassembled WGS sequence"/>
</dbReference>
<proteinExistence type="predicted"/>
<dbReference type="RefSeq" id="WP_110984456.1">
    <property type="nucleotide sequence ID" value="NZ_CAWNWM010000001.1"/>
</dbReference>
<sequence>MRFFRDDYLQRVIANQMALRVKIVDMTDNMDLSRIAAPTVQDRARLQKYDRTLPQLKQALKEP</sequence>
<evidence type="ECO:0000313" key="2">
    <source>
        <dbReference type="Proteomes" id="UP000248857"/>
    </source>
</evidence>
<dbReference type="AlphaFoldDB" id="A0A2W1JQA8"/>
<evidence type="ECO:0000313" key="1">
    <source>
        <dbReference type="EMBL" id="PZD75530.1"/>
    </source>
</evidence>
<protein>
    <submittedName>
        <fullName evidence="1">Uncharacterized protein</fullName>
    </submittedName>
</protein>
<gene>
    <name evidence="1" type="ORF">C1752_00492</name>
</gene>
<comment type="caution">
    <text evidence="1">The sequence shown here is derived from an EMBL/GenBank/DDBJ whole genome shotgun (WGS) entry which is preliminary data.</text>
</comment>
<dbReference type="EMBL" id="PQWO01000001">
    <property type="protein sequence ID" value="PZD75530.1"/>
    <property type="molecule type" value="Genomic_DNA"/>
</dbReference>
<reference evidence="1 2" key="1">
    <citation type="journal article" date="2018" name="Sci. Rep.">
        <title>A novel species of the marine cyanobacterium Acaryochloris with a unique pigment content and lifestyle.</title>
        <authorList>
            <person name="Partensky F."/>
            <person name="Six C."/>
            <person name="Ratin M."/>
            <person name="Garczarek L."/>
            <person name="Vaulot D."/>
            <person name="Probert I."/>
            <person name="Calteau A."/>
            <person name="Gourvil P."/>
            <person name="Marie D."/>
            <person name="Grebert T."/>
            <person name="Bouchier C."/>
            <person name="Le Panse S."/>
            <person name="Gachenot M."/>
            <person name="Rodriguez F."/>
            <person name="Garrido J.L."/>
        </authorList>
    </citation>
    <scope>NUCLEOTIDE SEQUENCE [LARGE SCALE GENOMIC DNA]</scope>
    <source>
        <strain evidence="1 2">RCC1774</strain>
    </source>
</reference>
<name>A0A2W1JQA8_9CYAN</name>
<keyword evidence="2" id="KW-1185">Reference proteome</keyword>